<dbReference type="SUPFAM" id="SSF53448">
    <property type="entry name" value="Nucleotide-diphospho-sugar transferases"/>
    <property type="match status" value="1"/>
</dbReference>
<dbReference type="Proteomes" id="UP000004691">
    <property type="component" value="Unassembled WGS sequence"/>
</dbReference>
<evidence type="ECO:0000256" key="1">
    <source>
        <dbReference type="ARBA" id="ARBA00006890"/>
    </source>
</evidence>
<dbReference type="eggNOG" id="COG1210">
    <property type="taxonomic scope" value="Bacteria"/>
</dbReference>
<sequence length="264" mass="28475">MTRTDFPAVVTAAGAATRFQPFAATVPKEMLPLGPTPAVEHVIRECLGAGATDVIVVTRPGDTVVPTHVQGLRAEGLPVETVAEDLSHGYGNATPLLTLRDRLASCEAFAVAFGDDILLGEHSSGTNLTTMRNHLRGGVEGVIAAQHIDRNDTRSFGIIDTAADTPDRVRRIRQRPTPETVDEPLAVVSRLILRPSILARLRPTELARGEVDLGIATGQLATEACVLVHRIAGHWVTVGDPHRYFDALRTYWQHHTDPTGVPHP</sequence>
<dbReference type="Pfam" id="PF00483">
    <property type="entry name" value="NTP_transferase"/>
    <property type="match status" value="1"/>
</dbReference>
<gene>
    <name evidence="7" type="ORF">SacxiDRAFT_0263</name>
</gene>
<evidence type="ECO:0000256" key="2">
    <source>
        <dbReference type="ARBA" id="ARBA00012415"/>
    </source>
</evidence>
<dbReference type="HOGENOM" id="CLU_029499_1_0_11"/>
<organism evidence="7 8">
    <name type="scientific">Saccharomonospora xinjiangensis XJ-54</name>
    <dbReference type="NCBI Taxonomy" id="882086"/>
    <lineage>
        <taxon>Bacteria</taxon>
        <taxon>Bacillati</taxon>
        <taxon>Actinomycetota</taxon>
        <taxon>Actinomycetes</taxon>
        <taxon>Pseudonocardiales</taxon>
        <taxon>Pseudonocardiaceae</taxon>
        <taxon>Saccharomonospora</taxon>
    </lineage>
</organism>
<feature type="domain" description="Nucleotidyl transferase" evidence="6">
    <location>
        <begin position="8"/>
        <end position="251"/>
    </location>
</feature>
<keyword evidence="3" id="KW-0808">Transferase</keyword>
<dbReference type="STRING" id="882086.SacxiDRAFT_0263"/>
<dbReference type="AlphaFoldDB" id="I0UXE1"/>
<evidence type="ECO:0000313" key="8">
    <source>
        <dbReference type="Proteomes" id="UP000004691"/>
    </source>
</evidence>
<dbReference type="Gene3D" id="3.90.550.10">
    <property type="entry name" value="Spore Coat Polysaccharide Biosynthesis Protein SpsA, Chain A"/>
    <property type="match status" value="1"/>
</dbReference>
<comment type="similarity">
    <text evidence="1">Belongs to the UDPGP type 2 family.</text>
</comment>
<accession>I0UXE1</accession>
<reference evidence="7 8" key="1">
    <citation type="submission" date="2012-01" db="EMBL/GenBank/DDBJ databases">
        <title>Improved High-Quality Draft sequence of Saccharomonospora xinjiangensis XJ-54.</title>
        <authorList>
            <consortium name="US DOE Joint Genome Institute"/>
            <person name="Lucas S."/>
            <person name="Han J."/>
            <person name="Lapidus A."/>
            <person name="Cheng J.-F."/>
            <person name="Goodwin L."/>
            <person name="Pitluck S."/>
            <person name="Peters L."/>
            <person name="Mikhailova N."/>
            <person name="Teshima H."/>
            <person name="Detter J.C."/>
            <person name="Han C."/>
            <person name="Tapia R."/>
            <person name="Land M."/>
            <person name="Hauser L."/>
            <person name="Kyrpides N."/>
            <person name="Ivanova N."/>
            <person name="Pagani I."/>
            <person name="Brambilla E.-M."/>
            <person name="Klenk H.-P."/>
            <person name="Woyke T."/>
        </authorList>
    </citation>
    <scope>NUCLEOTIDE SEQUENCE [LARGE SCALE GENOMIC DNA]</scope>
    <source>
        <strain evidence="7 8">XJ-54</strain>
    </source>
</reference>
<dbReference type="RefSeq" id="WP_006236642.1">
    <property type="nucleotide sequence ID" value="NZ_JH636049.1"/>
</dbReference>
<dbReference type="GO" id="GO:0006011">
    <property type="term" value="P:UDP-alpha-D-glucose metabolic process"/>
    <property type="evidence" value="ECO:0007669"/>
    <property type="project" value="InterPro"/>
</dbReference>
<dbReference type="OrthoDB" id="9803306at2"/>
<name>I0UXE1_9PSEU</name>
<dbReference type="EC" id="2.7.7.9" evidence="2"/>
<dbReference type="PANTHER" id="PTHR43197">
    <property type="entry name" value="UTP--GLUCOSE-1-PHOSPHATE URIDYLYLTRANSFERASE"/>
    <property type="match status" value="1"/>
</dbReference>
<dbReference type="InterPro" id="IPR029044">
    <property type="entry name" value="Nucleotide-diphossugar_trans"/>
</dbReference>
<keyword evidence="8" id="KW-1185">Reference proteome</keyword>
<evidence type="ECO:0000256" key="4">
    <source>
        <dbReference type="ARBA" id="ARBA00022695"/>
    </source>
</evidence>
<evidence type="ECO:0000256" key="5">
    <source>
        <dbReference type="ARBA" id="ARBA00048128"/>
    </source>
</evidence>
<dbReference type="InterPro" id="IPR005835">
    <property type="entry name" value="NTP_transferase_dom"/>
</dbReference>
<comment type="catalytic activity">
    <reaction evidence="5">
        <text>alpha-D-glucose 1-phosphate + UTP + H(+) = UDP-alpha-D-glucose + diphosphate</text>
        <dbReference type="Rhea" id="RHEA:19889"/>
        <dbReference type="ChEBI" id="CHEBI:15378"/>
        <dbReference type="ChEBI" id="CHEBI:33019"/>
        <dbReference type="ChEBI" id="CHEBI:46398"/>
        <dbReference type="ChEBI" id="CHEBI:58601"/>
        <dbReference type="ChEBI" id="CHEBI:58885"/>
        <dbReference type="EC" id="2.7.7.9"/>
    </reaction>
</comment>
<evidence type="ECO:0000313" key="7">
    <source>
        <dbReference type="EMBL" id="EID52544.1"/>
    </source>
</evidence>
<evidence type="ECO:0000259" key="6">
    <source>
        <dbReference type="Pfam" id="PF00483"/>
    </source>
</evidence>
<dbReference type="EMBL" id="JH636049">
    <property type="protein sequence ID" value="EID52544.1"/>
    <property type="molecule type" value="Genomic_DNA"/>
</dbReference>
<keyword evidence="4" id="KW-0548">Nucleotidyltransferase</keyword>
<dbReference type="InterPro" id="IPR005771">
    <property type="entry name" value="GalU_uridylyltTrfase_bac/arc"/>
</dbReference>
<dbReference type="GO" id="GO:0003983">
    <property type="term" value="F:UTP:glucose-1-phosphate uridylyltransferase activity"/>
    <property type="evidence" value="ECO:0007669"/>
    <property type="project" value="UniProtKB-EC"/>
</dbReference>
<protein>
    <recommendedName>
        <fullName evidence="2">UTP--glucose-1-phosphate uridylyltransferase</fullName>
        <ecNumber evidence="2">2.7.7.9</ecNumber>
    </recommendedName>
</protein>
<dbReference type="PANTHER" id="PTHR43197:SF1">
    <property type="entry name" value="UTP--GLUCOSE-1-PHOSPHATE URIDYLYLTRANSFERASE"/>
    <property type="match status" value="1"/>
</dbReference>
<proteinExistence type="inferred from homology"/>
<evidence type="ECO:0000256" key="3">
    <source>
        <dbReference type="ARBA" id="ARBA00022679"/>
    </source>
</evidence>